<feature type="compositionally biased region" description="Low complexity" evidence="1">
    <location>
        <begin position="12"/>
        <end position="25"/>
    </location>
</feature>
<reference evidence="2 3" key="1">
    <citation type="submission" date="2023-11" db="EMBL/GenBank/DDBJ databases">
        <title>An acidophilic fungus is an integral part of prey digestion in a carnivorous sundew plant.</title>
        <authorList>
            <person name="Tsai I.J."/>
        </authorList>
    </citation>
    <scope>NUCLEOTIDE SEQUENCE [LARGE SCALE GENOMIC DNA]</scope>
    <source>
        <strain evidence="2">169a</strain>
    </source>
</reference>
<feature type="region of interest" description="Disordered" evidence="1">
    <location>
        <begin position="1"/>
        <end position="64"/>
    </location>
</feature>
<feature type="region of interest" description="Disordered" evidence="1">
    <location>
        <begin position="126"/>
        <end position="159"/>
    </location>
</feature>
<organism evidence="2 3">
    <name type="scientific">Acrodontium crateriforme</name>
    <dbReference type="NCBI Taxonomy" id="150365"/>
    <lineage>
        <taxon>Eukaryota</taxon>
        <taxon>Fungi</taxon>
        <taxon>Dikarya</taxon>
        <taxon>Ascomycota</taxon>
        <taxon>Pezizomycotina</taxon>
        <taxon>Dothideomycetes</taxon>
        <taxon>Dothideomycetidae</taxon>
        <taxon>Mycosphaerellales</taxon>
        <taxon>Teratosphaeriaceae</taxon>
        <taxon>Acrodontium</taxon>
    </lineage>
</organism>
<dbReference type="PANTHER" id="PTHR42087">
    <property type="entry name" value="ILP IS AN APOPTOSIS INHIBITOR"/>
    <property type="match status" value="1"/>
</dbReference>
<evidence type="ECO:0000256" key="1">
    <source>
        <dbReference type="SAM" id="MobiDB-lite"/>
    </source>
</evidence>
<feature type="compositionally biased region" description="Polar residues" evidence="1">
    <location>
        <begin position="126"/>
        <end position="137"/>
    </location>
</feature>
<accession>A0AAQ3M476</accession>
<protein>
    <submittedName>
        <fullName evidence="2">Uncharacterized protein</fullName>
    </submittedName>
</protein>
<dbReference type="PANTHER" id="PTHR42087:SF1">
    <property type="entry name" value="ILP IS AN APOPTOSIS INHIBITOR"/>
    <property type="match status" value="1"/>
</dbReference>
<name>A0AAQ3M476_9PEZI</name>
<gene>
    <name evidence="2" type="ORF">R9X50_00384900</name>
</gene>
<dbReference type="InterPro" id="IPR053267">
    <property type="entry name" value="Verrucosidin_biosynth-assoc"/>
</dbReference>
<keyword evidence="3" id="KW-1185">Reference proteome</keyword>
<proteinExistence type="predicted"/>
<evidence type="ECO:0000313" key="3">
    <source>
        <dbReference type="Proteomes" id="UP001303373"/>
    </source>
</evidence>
<dbReference type="AlphaFoldDB" id="A0AAQ3M476"/>
<evidence type="ECO:0000313" key="2">
    <source>
        <dbReference type="EMBL" id="WPH01015.1"/>
    </source>
</evidence>
<sequence>MDSDITPGGYRVTTSDASTSAAAVTPHHVEPFAFPDATSPDQPDHHRPASLAESGLSDSENPSMPVLQPITNDFDVLAWAPAYFSCQRFFLNHAQHEPATQALCALINIRLPFQWHHGPVTSFTLPPGSSTRASFTHRSMHRESSTGQPTVHSPSAMRDGAPQSTFVSLVPYIRRLVITAFDKPGILHGFFGDDYERGIIPHVDCERRNYLFTAKRGGWIACKQQYDSGSGGGDDETVPFMKPLDKATVDELAADEKAWALWLEMERWKIGPRASGDEGETNGSRAARA</sequence>
<dbReference type="EMBL" id="CP138584">
    <property type="protein sequence ID" value="WPH01015.1"/>
    <property type="molecule type" value="Genomic_DNA"/>
</dbReference>
<dbReference type="Proteomes" id="UP001303373">
    <property type="component" value="Chromosome 5"/>
</dbReference>